<name>A0ACC0R1M9_9HYPO</name>
<comment type="caution">
    <text evidence="1">The sequence shown here is derived from an EMBL/GenBank/DDBJ whole genome shotgun (WGS) entry which is preliminary data.</text>
</comment>
<evidence type="ECO:0000313" key="2">
    <source>
        <dbReference type="Proteomes" id="UP001065298"/>
    </source>
</evidence>
<gene>
    <name evidence="1" type="ORF">NCS57_00583300</name>
</gene>
<sequence length="426" mass="47388">MSPLYIAIEREHEHTAKFLLDKGASLIVEKPDFERPCVPSSQRRLNTMHIAAKYGQYHLVRHLQLEYGIDIDLPDQAGNTALAYAMVSSENLRVIDYLISEGANLALKDDDGFTPLHRAITLPDAEEAKPIVTALIDAGADIDAFNNNFQATPMTIAIRFTQSSLIAMLVDTRAFVDAFYLRLALKAKDIDDETRDTISACVDALLRRGIPQDSKGHVKLLLQENNARAAEILYSRGIGLPDESPEGINKFLQVILDLPPTECENKSLIFLLTHYRGIIRGSRPEKMIAKLLESRHMSNKAIVNLMNPSINIKWRGEKGKTLLHIFAENIRWHTRAFDSSILHALLDRGINVNARAKGGLAALHMLVGDNYISSGSDHVWFASVLDRLLARGLDINAVDNKGWTALDYLSNSQVVDRCAHRVGALV</sequence>
<protein>
    <submittedName>
        <fullName evidence="1">Uncharacterized protein</fullName>
    </submittedName>
</protein>
<reference evidence="1" key="1">
    <citation type="submission" date="2022-06" db="EMBL/GenBank/DDBJ databases">
        <title>Fusarium solani species complex genomes reveal bases of compartmentalisation and animal pathogenesis.</title>
        <authorList>
            <person name="Tsai I.J."/>
        </authorList>
    </citation>
    <scope>NUCLEOTIDE SEQUENCE</scope>
    <source>
        <strain evidence="1">Fu6.1</strain>
    </source>
</reference>
<dbReference type="Proteomes" id="UP001065298">
    <property type="component" value="Chromosome 4"/>
</dbReference>
<proteinExistence type="predicted"/>
<dbReference type="EMBL" id="CM046506">
    <property type="protein sequence ID" value="KAI8671094.1"/>
    <property type="molecule type" value="Genomic_DNA"/>
</dbReference>
<keyword evidence="2" id="KW-1185">Reference proteome</keyword>
<accession>A0ACC0R1M9</accession>
<evidence type="ECO:0000313" key="1">
    <source>
        <dbReference type="EMBL" id="KAI8671094.1"/>
    </source>
</evidence>
<organism evidence="1 2">
    <name type="scientific">Fusarium keratoplasticum</name>
    <dbReference type="NCBI Taxonomy" id="1328300"/>
    <lineage>
        <taxon>Eukaryota</taxon>
        <taxon>Fungi</taxon>
        <taxon>Dikarya</taxon>
        <taxon>Ascomycota</taxon>
        <taxon>Pezizomycotina</taxon>
        <taxon>Sordariomycetes</taxon>
        <taxon>Hypocreomycetidae</taxon>
        <taxon>Hypocreales</taxon>
        <taxon>Nectriaceae</taxon>
        <taxon>Fusarium</taxon>
        <taxon>Fusarium solani species complex</taxon>
    </lineage>
</organism>